<accession>A0A1Z4MTA6</accession>
<dbReference type="InterPro" id="IPR041705">
    <property type="entry name" value="PIN_Sll0205"/>
</dbReference>
<dbReference type="KEGG" id="ttq:NIES37_06370"/>
<organism evidence="2 3">
    <name type="scientific">Tolypothrix tenuis PCC 7101</name>
    <dbReference type="NCBI Taxonomy" id="231146"/>
    <lineage>
        <taxon>Bacteria</taxon>
        <taxon>Bacillati</taxon>
        <taxon>Cyanobacteriota</taxon>
        <taxon>Cyanophyceae</taxon>
        <taxon>Nostocales</taxon>
        <taxon>Tolypothrichaceae</taxon>
        <taxon>Tolypothrix</taxon>
    </lineage>
</organism>
<gene>
    <name evidence="2" type="ORF">NIES37_06370</name>
</gene>
<feature type="domain" description="PIN" evidence="1">
    <location>
        <begin position="2"/>
        <end position="121"/>
    </location>
</feature>
<dbReference type="CDD" id="cd09872">
    <property type="entry name" value="PIN_Sll0205-like"/>
    <property type="match status" value="1"/>
</dbReference>
<name>A0A1Z4MTA6_9CYAN</name>
<evidence type="ECO:0000313" key="3">
    <source>
        <dbReference type="Proteomes" id="UP000218785"/>
    </source>
</evidence>
<dbReference type="InterPro" id="IPR052919">
    <property type="entry name" value="TA_system_RNase"/>
</dbReference>
<evidence type="ECO:0000313" key="2">
    <source>
        <dbReference type="EMBL" id="BAY96702.1"/>
    </source>
</evidence>
<protein>
    <recommendedName>
        <fullName evidence="1">PIN domain-containing protein</fullName>
    </recommendedName>
</protein>
<dbReference type="RefSeq" id="WP_096573874.1">
    <property type="nucleotide sequence ID" value="NZ_CAWNJS010000001.1"/>
</dbReference>
<dbReference type="InterPro" id="IPR002716">
    <property type="entry name" value="PIN_dom"/>
</dbReference>
<reference evidence="2 3" key="1">
    <citation type="submission" date="2017-06" db="EMBL/GenBank/DDBJ databases">
        <title>Genome sequencing of cyanobaciteial culture collection at National Institute for Environmental Studies (NIES).</title>
        <authorList>
            <person name="Hirose Y."/>
            <person name="Shimura Y."/>
            <person name="Fujisawa T."/>
            <person name="Nakamura Y."/>
            <person name="Kawachi M."/>
        </authorList>
    </citation>
    <scope>NUCLEOTIDE SEQUENCE [LARGE SCALE GENOMIC DNA]</scope>
    <source>
        <strain evidence="2 3">NIES-37</strain>
    </source>
</reference>
<evidence type="ECO:0000259" key="1">
    <source>
        <dbReference type="Pfam" id="PF01850"/>
    </source>
</evidence>
<dbReference type="AlphaFoldDB" id="A0A1Z4MTA6"/>
<dbReference type="SUPFAM" id="SSF88723">
    <property type="entry name" value="PIN domain-like"/>
    <property type="match status" value="1"/>
</dbReference>
<dbReference type="PANTHER" id="PTHR36173:SF1">
    <property type="entry name" value="RIBONUCLEASE VAPC22"/>
    <property type="match status" value="1"/>
</dbReference>
<proteinExistence type="predicted"/>
<sequence>MIVLDTHIWVWWVQGDTRLTKQYQNWLQQYESQGLEISIMSCWEVAKLVEIGKLTVPSPIEEWLTTALAYPGVQLLELTIPIIVESTKLPGFHKDPFDQVIVATARIYRCPLLTADAKILAYSGVQTLK</sequence>
<dbReference type="Pfam" id="PF01850">
    <property type="entry name" value="PIN"/>
    <property type="match status" value="1"/>
</dbReference>
<dbReference type="PANTHER" id="PTHR36173">
    <property type="entry name" value="RIBONUCLEASE VAPC16-RELATED"/>
    <property type="match status" value="1"/>
</dbReference>
<dbReference type="EMBL" id="AP018248">
    <property type="protein sequence ID" value="BAY96702.1"/>
    <property type="molecule type" value="Genomic_DNA"/>
</dbReference>
<dbReference type="Gene3D" id="3.40.50.1010">
    <property type="entry name" value="5'-nuclease"/>
    <property type="match status" value="1"/>
</dbReference>
<dbReference type="Proteomes" id="UP000218785">
    <property type="component" value="Chromosome"/>
</dbReference>
<keyword evidence="3" id="KW-1185">Reference proteome</keyword>
<dbReference type="InterPro" id="IPR029060">
    <property type="entry name" value="PIN-like_dom_sf"/>
</dbReference>